<evidence type="ECO:0000313" key="4">
    <source>
        <dbReference type="WBParaSite" id="ACOC_0001114601-mRNA-1"/>
    </source>
</evidence>
<reference evidence="2 3" key="2">
    <citation type="submission" date="2018-11" db="EMBL/GenBank/DDBJ databases">
        <authorList>
            <consortium name="Pathogen Informatics"/>
        </authorList>
    </citation>
    <scope>NUCLEOTIDE SEQUENCE [LARGE SCALE GENOMIC DNA]</scope>
    <source>
        <strain evidence="2 3">Costa Rica</strain>
    </source>
</reference>
<evidence type="ECO:0000313" key="2">
    <source>
        <dbReference type="EMBL" id="VDM62732.1"/>
    </source>
</evidence>
<dbReference type="WBParaSite" id="ACOC_0001114601-mRNA-1">
    <property type="protein sequence ID" value="ACOC_0001114601-mRNA-1"/>
    <property type="gene ID" value="ACOC_0001114601"/>
</dbReference>
<protein>
    <submittedName>
        <fullName evidence="4">NADH dehydrogenase subunit 4L</fullName>
    </submittedName>
</protein>
<feature type="transmembrane region" description="Helical" evidence="1">
    <location>
        <begin position="12"/>
        <end position="38"/>
    </location>
</feature>
<dbReference type="Proteomes" id="UP000267027">
    <property type="component" value="Unassembled WGS sequence"/>
</dbReference>
<evidence type="ECO:0000256" key="1">
    <source>
        <dbReference type="SAM" id="Phobius"/>
    </source>
</evidence>
<dbReference type="AlphaFoldDB" id="A0A0R3PXU0"/>
<dbReference type="EMBL" id="UYYA01004622">
    <property type="protein sequence ID" value="VDM62732.1"/>
    <property type="molecule type" value="Genomic_DNA"/>
</dbReference>
<gene>
    <name evidence="2" type="ORF">ACOC_LOCUS11147</name>
</gene>
<sequence>MIHIYLAAFQNYVLLIEAIIVGISGILVIVESIVGLILCSTLST</sequence>
<keyword evidence="1" id="KW-1133">Transmembrane helix</keyword>
<name>A0A0R3PXU0_ANGCS</name>
<evidence type="ECO:0000313" key="3">
    <source>
        <dbReference type="Proteomes" id="UP000267027"/>
    </source>
</evidence>
<reference evidence="4" key="1">
    <citation type="submission" date="2017-02" db="UniProtKB">
        <authorList>
            <consortium name="WormBaseParasite"/>
        </authorList>
    </citation>
    <scope>IDENTIFICATION</scope>
</reference>
<keyword evidence="3" id="KW-1185">Reference proteome</keyword>
<proteinExistence type="predicted"/>
<accession>A0A0R3PXU0</accession>
<keyword evidence="1" id="KW-0812">Transmembrane</keyword>
<keyword evidence="1" id="KW-0472">Membrane</keyword>
<organism evidence="4">
    <name type="scientific">Angiostrongylus costaricensis</name>
    <name type="common">Nematode worm</name>
    <dbReference type="NCBI Taxonomy" id="334426"/>
    <lineage>
        <taxon>Eukaryota</taxon>
        <taxon>Metazoa</taxon>
        <taxon>Ecdysozoa</taxon>
        <taxon>Nematoda</taxon>
        <taxon>Chromadorea</taxon>
        <taxon>Rhabditida</taxon>
        <taxon>Rhabditina</taxon>
        <taxon>Rhabditomorpha</taxon>
        <taxon>Strongyloidea</taxon>
        <taxon>Metastrongylidae</taxon>
        <taxon>Angiostrongylus</taxon>
    </lineage>
</organism>